<dbReference type="GO" id="GO:0016020">
    <property type="term" value="C:membrane"/>
    <property type="evidence" value="ECO:0007669"/>
    <property type="project" value="UniProtKB-SubCell"/>
</dbReference>
<dbReference type="GeneID" id="110984249"/>
<reference evidence="10" key="1">
    <citation type="submission" date="2025-08" db="UniProtKB">
        <authorList>
            <consortium name="RefSeq"/>
        </authorList>
    </citation>
    <scope>IDENTIFICATION</scope>
</reference>
<dbReference type="InterPro" id="IPR002165">
    <property type="entry name" value="Plexin_repeat"/>
</dbReference>
<keyword evidence="2 8" id="KW-0812">Transmembrane</keyword>
<keyword evidence="4 8" id="KW-1133">Transmembrane helix</keyword>
<evidence type="ECO:0000256" key="3">
    <source>
        <dbReference type="ARBA" id="ARBA00022729"/>
    </source>
</evidence>
<evidence type="ECO:0000256" key="4">
    <source>
        <dbReference type="ARBA" id="ARBA00022989"/>
    </source>
</evidence>
<gene>
    <name evidence="10" type="primary">LOC110984249</name>
</gene>
<keyword evidence="5 8" id="KW-0472">Membrane</keyword>
<dbReference type="InterPro" id="IPR031152">
    <property type="entry name" value="PLXDC"/>
</dbReference>
<accession>A0A8B7Z2T5</accession>
<evidence type="ECO:0000256" key="7">
    <source>
        <dbReference type="SAM" id="MobiDB-lite"/>
    </source>
</evidence>
<keyword evidence="3" id="KW-0732">Signal</keyword>
<dbReference type="PANTHER" id="PTHR13055:SF12">
    <property type="entry name" value="LD40707P"/>
    <property type="match status" value="1"/>
</dbReference>
<dbReference type="RefSeq" id="XP_022099934.1">
    <property type="nucleotide sequence ID" value="XM_022244242.1"/>
</dbReference>
<evidence type="ECO:0000256" key="2">
    <source>
        <dbReference type="ARBA" id="ARBA00022692"/>
    </source>
</evidence>
<proteinExistence type="predicted"/>
<evidence type="ECO:0000313" key="10">
    <source>
        <dbReference type="RefSeq" id="XP_022099934.1"/>
    </source>
</evidence>
<keyword evidence="6" id="KW-0325">Glycoprotein</keyword>
<comment type="subcellular location">
    <subcellularLocation>
        <location evidence="1">Membrane</location>
        <topology evidence="1">Single-pass type I membrane protein</topology>
    </subcellularLocation>
</comment>
<feature type="transmembrane region" description="Helical" evidence="8">
    <location>
        <begin position="386"/>
        <end position="408"/>
    </location>
</feature>
<dbReference type="Pfam" id="PF01437">
    <property type="entry name" value="PSI"/>
    <property type="match status" value="1"/>
</dbReference>
<dbReference type="PANTHER" id="PTHR13055">
    <property type="entry name" value="TUMOR ENDOTHELIAL MARKER 7 RELATED"/>
    <property type="match status" value="1"/>
</dbReference>
<keyword evidence="9" id="KW-1185">Reference proteome</keyword>
<dbReference type="AlphaFoldDB" id="A0A8B7Z2T5"/>
<evidence type="ECO:0000313" key="9">
    <source>
        <dbReference type="Proteomes" id="UP000694845"/>
    </source>
</evidence>
<dbReference type="OrthoDB" id="6285106at2759"/>
<organism evidence="9 10">
    <name type="scientific">Acanthaster planci</name>
    <name type="common">Crown-of-thorns starfish</name>
    <dbReference type="NCBI Taxonomy" id="133434"/>
    <lineage>
        <taxon>Eukaryota</taxon>
        <taxon>Metazoa</taxon>
        <taxon>Echinodermata</taxon>
        <taxon>Eleutherozoa</taxon>
        <taxon>Asterozoa</taxon>
        <taxon>Asteroidea</taxon>
        <taxon>Valvatacea</taxon>
        <taxon>Valvatida</taxon>
        <taxon>Acanthasteridae</taxon>
        <taxon>Acanthaster</taxon>
    </lineage>
</organism>
<protein>
    <submittedName>
        <fullName evidence="10">Plexin domain-containing protein 2-like</fullName>
    </submittedName>
</protein>
<evidence type="ECO:0000256" key="1">
    <source>
        <dbReference type="ARBA" id="ARBA00004479"/>
    </source>
</evidence>
<feature type="region of interest" description="Disordered" evidence="7">
    <location>
        <begin position="453"/>
        <end position="474"/>
    </location>
</feature>
<dbReference type="OMA" id="MIINERE"/>
<name>A0A8B7Z2T5_ACAPL</name>
<evidence type="ECO:0000256" key="8">
    <source>
        <dbReference type="SAM" id="Phobius"/>
    </source>
</evidence>
<sequence length="506" mass="55398">MAIASRPSPAHRLMLYHGPGSTLRLTLNLKVKVVPTFMTVVYIIVTFISACDQSSANGIDVSPAYSLWGNNKFTDRYSVKYSDIAILHGSPRNKRQSTQGTTSRPMIINERESHQYYSSSYISGDPKYYIDLETEESFTVIPHWKLSDSHLTAAVVNLPFTFTFYGHNVTKAYIATGGFIYLGTVFHELIAATQYVAPLMGNFDPSINDSAIIRYANNGTAFTVEWNGVHVQHNIEAGSFTFQTTLMKDGRIIFAYKHIPTSPLAIDGGNGHKVTVGVSDGFYIEDTTNLVRYIYRYHVVELAKELVIDKSAFILTPLPTCNQQSGSCEMCLGNKLADFDCGWCSALNTCSSGFDRNRQEWIDAGCDQEKHTDVAHCPTGISAGSVIGGIVGALGIILVCGFLLWIIYGYTHPTSRSGLALIEFRHFFKKDSTRNVSDEDRYAVTISGDIQGNSEANGNADRMDNEPLADGSTGNLSAGKVAEFSTSVVSSDVQSMQAISSATEKA</sequence>
<dbReference type="KEGG" id="aplc:110984249"/>
<dbReference type="Proteomes" id="UP000694845">
    <property type="component" value="Unplaced"/>
</dbReference>
<evidence type="ECO:0000256" key="5">
    <source>
        <dbReference type="ARBA" id="ARBA00023136"/>
    </source>
</evidence>
<evidence type="ECO:0000256" key="6">
    <source>
        <dbReference type="ARBA" id="ARBA00023180"/>
    </source>
</evidence>